<name>A0A1B9IKC0_9TREE</name>
<dbReference type="EMBL" id="KI669465">
    <property type="protein sequence ID" value="OCF55923.1"/>
    <property type="molecule type" value="Genomic_DNA"/>
</dbReference>
<evidence type="ECO:0000256" key="1">
    <source>
        <dbReference type="SAM" id="MobiDB-lite"/>
    </source>
</evidence>
<reference evidence="3 4" key="1">
    <citation type="submission" date="2013-07" db="EMBL/GenBank/DDBJ databases">
        <title>The Genome Sequence of Kwoniella mangroviensis CBS10435.</title>
        <authorList>
            <consortium name="The Broad Institute Genome Sequencing Platform"/>
            <person name="Cuomo C."/>
            <person name="Litvintseva A."/>
            <person name="Chen Y."/>
            <person name="Heitman J."/>
            <person name="Sun S."/>
            <person name="Springer D."/>
            <person name="Dromer F."/>
            <person name="Young S.K."/>
            <person name="Zeng Q."/>
            <person name="Gargeya S."/>
            <person name="Fitzgerald M."/>
            <person name="Abouelleil A."/>
            <person name="Alvarado L."/>
            <person name="Berlin A.M."/>
            <person name="Chapman S.B."/>
            <person name="Dewar J."/>
            <person name="Goldberg J."/>
            <person name="Griggs A."/>
            <person name="Gujja S."/>
            <person name="Hansen M."/>
            <person name="Howarth C."/>
            <person name="Imamovic A."/>
            <person name="Larimer J."/>
            <person name="McCowan C."/>
            <person name="Murphy C."/>
            <person name="Pearson M."/>
            <person name="Priest M."/>
            <person name="Roberts A."/>
            <person name="Saif S."/>
            <person name="Shea T."/>
            <person name="Sykes S."/>
            <person name="Wortman J."/>
            <person name="Nusbaum C."/>
            <person name="Birren B."/>
        </authorList>
    </citation>
    <scope>NUCLEOTIDE SEQUENCE [LARGE SCALE GENOMIC DNA]</scope>
    <source>
        <strain evidence="3 4">CBS 10435</strain>
    </source>
</reference>
<dbReference type="AlphaFoldDB" id="A0A1B9IKC0"/>
<gene>
    <name evidence="3" type="ORF">L486_06680</name>
</gene>
<feature type="compositionally biased region" description="Low complexity" evidence="1">
    <location>
        <begin position="269"/>
        <end position="281"/>
    </location>
</feature>
<proteinExistence type="predicted"/>
<evidence type="ECO:0000259" key="2">
    <source>
        <dbReference type="PROSITE" id="PS51212"/>
    </source>
</evidence>
<sequence>MAFFGGLSGWSGSSWSPWSGLGSDSDSESEPDTATTTTPVVQTSSTSTPNPTTATATVVQQVTTTAVSIVTPSTTASTPKAVAITQTSKPSSGAVPSTTAKNNAQTSQQQQQASQVSQVGSSSIAGAQPSSSTSRPSSSSSATPSSSTNSTEDVGDIPGDWIYFGCVPNNNGMPALNTTYATSDELTPVLCITACAASQYHYAGLLTLYLVENGNACFCGSTMTTSSISSSSSSSSSCNMDCTGDPSGSYKCGGPSSMSFYHLKSIDPNSSSSQNQSSSSSTNIDGQYGDSGSGTVVVSLPEFTGTLMEYGDPRFRSGKDGVVFGEMFKISSSSSRYRPDLNTKLEGLGWVILLGWVGLRILR</sequence>
<feature type="compositionally biased region" description="Low complexity" evidence="1">
    <location>
        <begin position="33"/>
        <end position="54"/>
    </location>
</feature>
<evidence type="ECO:0000313" key="4">
    <source>
        <dbReference type="Proteomes" id="UP000092583"/>
    </source>
</evidence>
<feature type="region of interest" description="Disordered" evidence="1">
    <location>
        <begin position="1"/>
        <end position="54"/>
    </location>
</feature>
<reference evidence="4" key="2">
    <citation type="submission" date="2013-12" db="EMBL/GenBank/DDBJ databases">
        <title>Evolution of pathogenesis and genome organization in the Tremellales.</title>
        <authorList>
            <person name="Cuomo C."/>
            <person name="Litvintseva A."/>
            <person name="Heitman J."/>
            <person name="Chen Y."/>
            <person name="Sun S."/>
            <person name="Springer D."/>
            <person name="Dromer F."/>
            <person name="Young S."/>
            <person name="Zeng Q."/>
            <person name="Chapman S."/>
            <person name="Gujja S."/>
            <person name="Saif S."/>
            <person name="Birren B."/>
        </authorList>
    </citation>
    <scope>NUCLEOTIDE SEQUENCE [LARGE SCALE GENOMIC DNA]</scope>
    <source>
        <strain evidence="4">CBS 10435</strain>
    </source>
</reference>
<dbReference type="InterPro" id="IPR002889">
    <property type="entry name" value="WSC_carb-bd"/>
</dbReference>
<keyword evidence="4" id="KW-1185">Reference proteome</keyword>
<dbReference type="STRING" id="1331196.A0A1B9IKC0"/>
<dbReference type="Proteomes" id="UP000092583">
    <property type="component" value="Unassembled WGS sequence"/>
</dbReference>
<dbReference type="OrthoDB" id="2019572at2759"/>
<feature type="region of interest" description="Disordered" evidence="1">
    <location>
        <begin position="69"/>
        <end position="154"/>
    </location>
</feature>
<dbReference type="Pfam" id="PF01822">
    <property type="entry name" value="WSC"/>
    <property type="match status" value="1"/>
</dbReference>
<organism evidence="3 4">
    <name type="scientific">Kwoniella mangroviensis CBS 10435</name>
    <dbReference type="NCBI Taxonomy" id="1331196"/>
    <lineage>
        <taxon>Eukaryota</taxon>
        <taxon>Fungi</taxon>
        <taxon>Dikarya</taxon>
        <taxon>Basidiomycota</taxon>
        <taxon>Agaricomycotina</taxon>
        <taxon>Tremellomycetes</taxon>
        <taxon>Tremellales</taxon>
        <taxon>Cryptococcaceae</taxon>
        <taxon>Kwoniella</taxon>
    </lineage>
</organism>
<feature type="compositionally biased region" description="Low complexity" evidence="1">
    <location>
        <begin position="104"/>
        <end position="151"/>
    </location>
</feature>
<feature type="compositionally biased region" description="Low complexity" evidence="1">
    <location>
        <begin position="10"/>
        <end position="24"/>
    </location>
</feature>
<feature type="compositionally biased region" description="Polar residues" evidence="1">
    <location>
        <begin position="72"/>
        <end position="103"/>
    </location>
</feature>
<feature type="region of interest" description="Disordered" evidence="1">
    <location>
        <begin position="268"/>
        <end position="290"/>
    </location>
</feature>
<dbReference type="SMART" id="SM00321">
    <property type="entry name" value="WSC"/>
    <property type="match status" value="1"/>
</dbReference>
<evidence type="ECO:0000313" key="3">
    <source>
        <dbReference type="EMBL" id="OCF55923.1"/>
    </source>
</evidence>
<dbReference type="PROSITE" id="PS51212">
    <property type="entry name" value="WSC"/>
    <property type="match status" value="1"/>
</dbReference>
<feature type="domain" description="WSC" evidence="2">
    <location>
        <begin position="160"/>
        <end position="264"/>
    </location>
</feature>
<protein>
    <recommendedName>
        <fullName evidence="2">WSC domain-containing protein</fullName>
    </recommendedName>
</protein>
<accession>A0A1B9IKC0</accession>